<sequence length="74" mass="7921">MPTGTKRSPLSAAKGPGRRTRQDWKRSGTDCYSAATPTHKSQSGVWSRRPSPSQAGAVTRRLLGGVRAGPPTCW</sequence>
<gene>
    <name evidence="1" type="ORF">MRATA1EN22A_LOCUS28498</name>
</gene>
<reference evidence="1" key="1">
    <citation type="submission" date="2023-05" db="EMBL/GenBank/DDBJ databases">
        <authorList>
            <consortium name="ELIXIR-Norway"/>
        </authorList>
    </citation>
    <scope>NUCLEOTIDE SEQUENCE</scope>
</reference>
<dbReference type="Proteomes" id="UP001162501">
    <property type="component" value="Chromosome 9"/>
</dbReference>
<proteinExistence type="predicted"/>
<evidence type="ECO:0000313" key="2">
    <source>
        <dbReference type="Proteomes" id="UP001162501"/>
    </source>
</evidence>
<evidence type="ECO:0000313" key="1">
    <source>
        <dbReference type="EMBL" id="CAN0572587.1"/>
    </source>
</evidence>
<protein>
    <submittedName>
        <fullName evidence="1">Uncharacterized protein</fullName>
    </submittedName>
</protein>
<organism evidence="1 2">
    <name type="scientific">Rangifer tarandus platyrhynchus</name>
    <name type="common">Svalbard reindeer</name>
    <dbReference type="NCBI Taxonomy" id="3082113"/>
    <lineage>
        <taxon>Eukaryota</taxon>
        <taxon>Metazoa</taxon>
        <taxon>Chordata</taxon>
        <taxon>Craniata</taxon>
        <taxon>Vertebrata</taxon>
        <taxon>Euteleostomi</taxon>
        <taxon>Mammalia</taxon>
        <taxon>Eutheria</taxon>
        <taxon>Laurasiatheria</taxon>
        <taxon>Artiodactyla</taxon>
        <taxon>Ruminantia</taxon>
        <taxon>Pecora</taxon>
        <taxon>Cervidae</taxon>
        <taxon>Odocoileinae</taxon>
        <taxon>Rangifer</taxon>
    </lineage>
</organism>
<accession>A0AC60A994</accession>
<dbReference type="EMBL" id="OX596093">
    <property type="protein sequence ID" value="CAN0572587.1"/>
    <property type="molecule type" value="Genomic_DNA"/>
</dbReference>
<reference evidence="1" key="2">
    <citation type="submission" date="2025-03" db="EMBL/GenBank/DDBJ databases">
        <authorList>
            <consortium name="ELIXIR-Norway"/>
            <consortium name="Elixir Norway"/>
        </authorList>
    </citation>
    <scope>NUCLEOTIDE SEQUENCE</scope>
</reference>
<name>A0AC60A994_RANTA</name>